<dbReference type="STRING" id="644284.Arch_0623"/>
<dbReference type="Gene3D" id="1.10.101.10">
    <property type="entry name" value="PGBD-like superfamily/PGBD"/>
    <property type="match status" value="1"/>
</dbReference>
<sequence length="398" mass="42067">MWIIATVITAIAVLVATFLLGRFVRSNNDEAIGNAQHKPEITAKVENRDFPAEPTEVKGKVHLGSTFPVTVTAGEGGQAIVTATPRSVGDTISSGELIAYVSGRPVIALDLPFDMYRDIKTGDTGADVKELQRALMRLGLYHGVIDGEYGQLTANSVKNLYKRVGAVLPEASQETETPSAGAQNQPQDKQNIEGAAEQPAKPAPRKPNLPTIKANEIVSLTSGSAHLIEIAPVNTRISAEKPLAKLRSGQAVAVARVGVGDKELFSVGATVDLTSTGSVDKQHATITAISEFKNPEENSESPLPGHDVTVNLPAEGYTDGQDVTLSIANTERQAVSGLTVPLSALREDTGKTYVLVKDPAVKPNGVKKIDVTVGRTFDGFALVNSEQLHDGDTVVLAQ</sequence>
<dbReference type="AlphaFoldDB" id="D7BN59"/>
<dbReference type="InterPro" id="IPR002477">
    <property type="entry name" value="Peptidoglycan-bd-like"/>
</dbReference>
<dbReference type="Pfam" id="PF01471">
    <property type="entry name" value="PG_binding_1"/>
    <property type="match status" value="1"/>
</dbReference>
<gene>
    <name evidence="3" type="ordered locus">Arch_0623</name>
</gene>
<dbReference type="eggNOG" id="COG3409">
    <property type="taxonomic scope" value="Bacteria"/>
</dbReference>
<reference evidence="3 4" key="1">
    <citation type="journal article" date="2010" name="Stand. Genomic Sci.">
        <title>Complete genome sequence of Arcanobacterium haemolyticum type strain (11018).</title>
        <authorList>
            <person name="Yasawong M."/>
            <person name="Teshima H."/>
            <person name="Lapidus A."/>
            <person name="Nolan M."/>
            <person name="Lucas S."/>
            <person name="Glavina Del Rio T."/>
            <person name="Tice H."/>
            <person name="Cheng J."/>
            <person name="Bruce D."/>
            <person name="Detter C."/>
            <person name="Tapia R."/>
            <person name="Han C."/>
            <person name="Goodwin L."/>
            <person name="Pitluck S."/>
            <person name="Liolios K."/>
            <person name="Ivanova N."/>
            <person name="Mavromatis K."/>
            <person name="Mikhailova N."/>
            <person name="Pati A."/>
            <person name="Chen A."/>
            <person name="Palaniappan K."/>
            <person name="Land M."/>
            <person name="Hauser L."/>
            <person name="Chang Y."/>
            <person name="Jeffries C."/>
            <person name="Rohde M."/>
            <person name="Sikorski J."/>
            <person name="Pukall R."/>
            <person name="Goker M."/>
            <person name="Woyke T."/>
            <person name="Bristow J."/>
            <person name="Eisen J."/>
            <person name="Markowitz V."/>
            <person name="Hugenholtz P."/>
            <person name="Kyrpides N."/>
            <person name="Klenk H."/>
        </authorList>
    </citation>
    <scope>NUCLEOTIDE SEQUENCE [LARGE SCALE GENOMIC DNA]</scope>
    <source>
        <strain evidence="4">ATCC 9345 / DSM 20595 / CCUG 17215 / LMG 16163 / NBRC 15585 / NCTC 8452 / 11018</strain>
    </source>
</reference>
<dbReference type="Proteomes" id="UP000000376">
    <property type="component" value="Chromosome"/>
</dbReference>
<evidence type="ECO:0000256" key="1">
    <source>
        <dbReference type="SAM" id="MobiDB-lite"/>
    </source>
</evidence>
<feature type="domain" description="Peptidoglycan binding-like" evidence="2">
    <location>
        <begin position="124"/>
        <end position="159"/>
    </location>
</feature>
<dbReference type="EMBL" id="CP002045">
    <property type="protein sequence ID" value="ADH92358.1"/>
    <property type="molecule type" value="Genomic_DNA"/>
</dbReference>
<evidence type="ECO:0000313" key="3">
    <source>
        <dbReference type="EMBL" id="ADH92358.1"/>
    </source>
</evidence>
<dbReference type="InterPro" id="IPR036365">
    <property type="entry name" value="PGBD-like_sf"/>
</dbReference>
<keyword evidence="4" id="KW-1185">Reference proteome</keyword>
<dbReference type="InterPro" id="IPR036366">
    <property type="entry name" value="PGBDSf"/>
</dbReference>
<proteinExistence type="predicted"/>
<dbReference type="KEGG" id="ahe:Arch_0623"/>
<name>D7BN59_ARCHD</name>
<protein>
    <submittedName>
        <fullName evidence="3">Peptidoglycan-binding domain 1 protein</fullName>
    </submittedName>
</protein>
<evidence type="ECO:0000259" key="2">
    <source>
        <dbReference type="Pfam" id="PF01471"/>
    </source>
</evidence>
<dbReference type="SUPFAM" id="SSF47090">
    <property type="entry name" value="PGBD-like"/>
    <property type="match status" value="1"/>
</dbReference>
<feature type="region of interest" description="Disordered" evidence="1">
    <location>
        <begin position="171"/>
        <end position="211"/>
    </location>
</feature>
<dbReference type="Gene3D" id="2.40.420.20">
    <property type="match status" value="1"/>
</dbReference>
<dbReference type="HOGENOM" id="CLU_677595_0_0_11"/>
<feature type="compositionally biased region" description="Polar residues" evidence="1">
    <location>
        <begin position="172"/>
        <end position="189"/>
    </location>
</feature>
<accession>D7BN59</accession>
<organism evidence="3 4">
    <name type="scientific">Arcanobacterium haemolyticum (strain ATCC 9345 / DSM 20595 / CCM 5947 / CCUG 17215 / LMG 16163 / NBRC 15585 / NCTC 8452 / 11018)</name>
    <dbReference type="NCBI Taxonomy" id="644284"/>
    <lineage>
        <taxon>Bacteria</taxon>
        <taxon>Bacillati</taxon>
        <taxon>Actinomycetota</taxon>
        <taxon>Actinomycetes</taxon>
        <taxon>Actinomycetales</taxon>
        <taxon>Actinomycetaceae</taxon>
        <taxon>Arcanobacterium</taxon>
    </lineage>
</organism>
<evidence type="ECO:0000313" key="4">
    <source>
        <dbReference type="Proteomes" id="UP000000376"/>
    </source>
</evidence>